<dbReference type="SMART" id="SM00382">
    <property type="entry name" value="AAA"/>
    <property type="match status" value="1"/>
</dbReference>
<dbReference type="InterPro" id="IPR027417">
    <property type="entry name" value="P-loop_NTPase"/>
</dbReference>
<dbReference type="GO" id="GO:0005524">
    <property type="term" value="F:ATP binding"/>
    <property type="evidence" value="ECO:0007669"/>
    <property type="project" value="UniProtKB-UniRule"/>
</dbReference>
<dbReference type="InterPro" id="IPR037219">
    <property type="entry name" value="Peptidase_M41-like"/>
</dbReference>
<feature type="active site" evidence="15">
    <location>
        <position position="413"/>
    </location>
</feature>
<protein>
    <recommendedName>
        <fullName evidence="15">ATP-dependent zinc metalloprotease FtsH</fullName>
        <ecNumber evidence="15">3.4.24.-</ecNumber>
    </recommendedName>
</protein>
<evidence type="ECO:0000256" key="8">
    <source>
        <dbReference type="ARBA" id="ARBA00022801"/>
    </source>
</evidence>
<comment type="similarity">
    <text evidence="2 15">In the C-terminal section; belongs to the peptidase M41 family.</text>
</comment>
<evidence type="ECO:0000313" key="19">
    <source>
        <dbReference type="EMBL" id="HIZ24881.1"/>
    </source>
</evidence>
<dbReference type="PROSITE" id="PS00674">
    <property type="entry name" value="AAA"/>
    <property type="match status" value="1"/>
</dbReference>
<evidence type="ECO:0000313" key="20">
    <source>
        <dbReference type="Proteomes" id="UP000824044"/>
    </source>
</evidence>
<feature type="domain" description="AAA+ ATPase" evidence="18">
    <location>
        <begin position="182"/>
        <end position="321"/>
    </location>
</feature>
<dbReference type="InterPro" id="IPR000642">
    <property type="entry name" value="Peptidase_M41"/>
</dbReference>
<evidence type="ECO:0000259" key="18">
    <source>
        <dbReference type="SMART" id="SM00382"/>
    </source>
</evidence>
<dbReference type="Gene3D" id="1.10.8.60">
    <property type="match status" value="1"/>
</dbReference>
<comment type="subunit">
    <text evidence="15">Homohexamer.</text>
</comment>
<dbReference type="PANTHER" id="PTHR23076:SF113">
    <property type="entry name" value="ATP-DEPENDENT ZINC METALLOPROTEASE FTSH 1, CHLOROPLASTIC-RELATED"/>
    <property type="match status" value="1"/>
</dbReference>
<organism evidence="19 20">
    <name type="scientific">Candidatus Gallimonas intestinigallinarum</name>
    <dbReference type="NCBI Taxonomy" id="2838604"/>
    <lineage>
        <taxon>Bacteria</taxon>
        <taxon>Bacillati</taxon>
        <taxon>Bacillota</taxon>
        <taxon>Clostridia</taxon>
        <taxon>Candidatus Gallimonas</taxon>
    </lineage>
</organism>
<dbReference type="FunFam" id="1.10.8.60:FF:000001">
    <property type="entry name" value="ATP-dependent zinc metalloprotease FtsH"/>
    <property type="match status" value="1"/>
</dbReference>
<evidence type="ECO:0000256" key="12">
    <source>
        <dbReference type="ARBA" id="ARBA00023049"/>
    </source>
</evidence>
<keyword evidence="12 15" id="KW-0482">Metalloprotease</keyword>
<evidence type="ECO:0000256" key="5">
    <source>
        <dbReference type="ARBA" id="ARBA00022692"/>
    </source>
</evidence>
<dbReference type="AlphaFoldDB" id="A0A9D2DXI6"/>
<dbReference type="EC" id="3.4.24.-" evidence="15"/>
<dbReference type="EMBL" id="DXBS01000106">
    <property type="protein sequence ID" value="HIZ24881.1"/>
    <property type="molecule type" value="Genomic_DNA"/>
</dbReference>
<dbReference type="Pfam" id="PF01434">
    <property type="entry name" value="Peptidase_M41"/>
    <property type="match status" value="1"/>
</dbReference>
<comment type="similarity">
    <text evidence="14 15">In the central section; belongs to the AAA ATPase family.</text>
</comment>
<dbReference type="Pfam" id="PF00004">
    <property type="entry name" value="AAA"/>
    <property type="match status" value="1"/>
</dbReference>
<dbReference type="FunFam" id="1.20.58.760:FF:000001">
    <property type="entry name" value="ATP-dependent zinc metalloprotease FtsH"/>
    <property type="match status" value="1"/>
</dbReference>
<dbReference type="SUPFAM" id="SSF52540">
    <property type="entry name" value="P-loop containing nucleoside triphosphate hydrolases"/>
    <property type="match status" value="1"/>
</dbReference>
<evidence type="ECO:0000256" key="6">
    <source>
        <dbReference type="ARBA" id="ARBA00022723"/>
    </source>
</evidence>
<feature type="compositionally biased region" description="Basic and acidic residues" evidence="17">
    <location>
        <begin position="642"/>
        <end position="656"/>
    </location>
</feature>
<accession>A0A9D2DXI6</accession>
<comment type="similarity">
    <text evidence="16">Belongs to the AAA ATPase family.</text>
</comment>
<feature type="transmembrane region" description="Helical" evidence="15">
    <location>
        <begin position="103"/>
        <end position="121"/>
    </location>
</feature>
<evidence type="ECO:0000256" key="15">
    <source>
        <dbReference type="HAMAP-Rule" id="MF_01458"/>
    </source>
</evidence>
<evidence type="ECO:0000256" key="17">
    <source>
        <dbReference type="SAM" id="MobiDB-lite"/>
    </source>
</evidence>
<dbReference type="GO" id="GO:0016887">
    <property type="term" value="F:ATP hydrolysis activity"/>
    <property type="evidence" value="ECO:0007669"/>
    <property type="project" value="UniProtKB-UniRule"/>
</dbReference>
<dbReference type="InterPro" id="IPR041569">
    <property type="entry name" value="AAA_lid_3"/>
</dbReference>
<feature type="binding site" evidence="15">
    <location>
        <position position="412"/>
    </location>
    <ligand>
        <name>Zn(2+)</name>
        <dbReference type="ChEBI" id="CHEBI:29105"/>
        <note>catalytic</note>
    </ligand>
</feature>
<comment type="function">
    <text evidence="15">Acts as a processive, ATP-dependent zinc metallopeptidase for both cytoplasmic and membrane proteins. Plays a role in the quality control of integral membrane proteins.</text>
</comment>
<keyword evidence="5 15" id="KW-0812">Transmembrane</keyword>
<reference evidence="19" key="2">
    <citation type="submission" date="2021-04" db="EMBL/GenBank/DDBJ databases">
        <authorList>
            <person name="Gilroy R."/>
        </authorList>
    </citation>
    <scope>NUCLEOTIDE SEQUENCE</scope>
    <source>
        <strain evidence="19">CHK33-5263</strain>
    </source>
</reference>
<proteinExistence type="inferred from homology"/>
<dbReference type="Gene3D" id="1.20.58.760">
    <property type="entry name" value="Peptidase M41"/>
    <property type="match status" value="1"/>
</dbReference>
<keyword evidence="11 15" id="KW-1133">Transmembrane helix</keyword>
<comment type="caution">
    <text evidence="19">The sequence shown here is derived from an EMBL/GenBank/DDBJ whole genome shotgun (WGS) entry which is preliminary data.</text>
</comment>
<feature type="binding site" evidence="15">
    <location>
        <begin position="190"/>
        <end position="197"/>
    </location>
    <ligand>
        <name>ATP</name>
        <dbReference type="ChEBI" id="CHEBI:30616"/>
    </ligand>
</feature>
<keyword evidence="10 15" id="KW-0067">ATP-binding</keyword>
<evidence type="ECO:0000256" key="7">
    <source>
        <dbReference type="ARBA" id="ARBA00022741"/>
    </source>
</evidence>
<evidence type="ECO:0000256" key="10">
    <source>
        <dbReference type="ARBA" id="ARBA00022840"/>
    </source>
</evidence>
<evidence type="ECO:0000256" key="14">
    <source>
        <dbReference type="ARBA" id="ARBA00061570"/>
    </source>
</evidence>
<evidence type="ECO:0000256" key="11">
    <source>
        <dbReference type="ARBA" id="ARBA00022989"/>
    </source>
</evidence>
<evidence type="ECO:0000256" key="16">
    <source>
        <dbReference type="RuleBase" id="RU003651"/>
    </source>
</evidence>
<dbReference type="CDD" id="cd19501">
    <property type="entry name" value="RecA-like_FtsH"/>
    <property type="match status" value="1"/>
</dbReference>
<evidence type="ECO:0000256" key="1">
    <source>
        <dbReference type="ARBA" id="ARBA00004370"/>
    </source>
</evidence>
<keyword evidence="4 15" id="KW-0645">Protease</keyword>
<feature type="binding site" evidence="15">
    <location>
        <position position="488"/>
    </location>
    <ligand>
        <name>Zn(2+)</name>
        <dbReference type="ChEBI" id="CHEBI:29105"/>
        <note>catalytic</note>
    </ligand>
</feature>
<dbReference type="InterPro" id="IPR003959">
    <property type="entry name" value="ATPase_AAA_core"/>
</dbReference>
<dbReference type="GO" id="GO:0008270">
    <property type="term" value="F:zinc ion binding"/>
    <property type="evidence" value="ECO:0007669"/>
    <property type="project" value="UniProtKB-UniRule"/>
</dbReference>
<evidence type="ECO:0000256" key="13">
    <source>
        <dbReference type="ARBA" id="ARBA00023136"/>
    </source>
</evidence>
<comment type="subcellular location">
    <subcellularLocation>
        <location evidence="15">Cell membrane</location>
        <topology evidence="15">Multi-pass membrane protein</topology>
        <orientation evidence="15">Cytoplasmic side</orientation>
    </subcellularLocation>
    <subcellularLocation>
        <location evidence="1">Membrane</location>
    </subcellularLocation>
</comment>
<dbReference type="PANTHER" id="PTHR23076">
    <property type="entry name" value="METALLOPROTEASE M41 FTSH"/>
    <property type="match status" value="1"/>
</dbReference>
<keyword evidence="7 15" id="KW-0547">Nucleotide-binding</keyword>
<dbReference type="InterPro" id="IPR003593">
    <property type="entry name" value="AAA+_ATPase"/>
</dbReference>
<feature type="region of interest" description="Disordered" evidence="17">
    <location>
        <begin position="604"/>
        <end position="656"/>
    </location>
</feature>
<sequence>MITSQINATKERTFSEFRDLIEVKEGEVQTDNSEPPIKMIYISGYTIYGYTTTNTNSQYSYWTHGPSFYDGYDPDGLLETWESEYGIVIRFQDPNAGAGWSNAIVYLGVLLVVGIAMYLIMRSMSGGSGKIMNFGKSKAPIANNVKVRFSDVAGAEEEKEELKEVVEFLKTPKKFSSLGAKIPKGVLLVGPPGTGKTLFAKAVAGEAGVPFFSVSGSDFVEMYVGVGASRVRDLFDTAKRNQPCIIFIDEIDAVGRQRGAGLGGGHDEREQTLNQILVQMDGFETNEGVIVMAATNRADILDSALLRPGRFDRQIYVNLPDVKGREAILKVHARNKPLAPDVNFKVIARMTSGFSGADIANLLNEAAILAARANKTTIGNLELYEGINKVIMGPQKKSRVVTETDKKCTAYHEAGHAILAKLCEHNDNVHEVSIIPRGSAAGYTLTRPETDDSSYTVNQLNDMICMALGGRVAEELVIHDVSAGASSDIRKVTQIAKKMVTEWGMSDKLGTICYGSDGPVFLGRDFEERNSYSEATAALIDSEVHKIVDAAHQRARTLLSENRSILDNMAHVLVERETIYTAEVDMLMNGASYTEVLAYMEQHDKGRPDNPFGTQSAKATKQAKESTAEVSTSAKESVTEAEADKKDEASDKPDEE</sequence>
<evidence type="ECO:0000256" key="9">
    <source>
        <dbReference type="ARBA" id="ARBA00022833"/>
    </source>
</evidence>
<dbReference type="HAMAP" id="MF_01458">
    <property type="entry name" value="FtsH"/>
    <property type="match status" value="1"/>
</dbReference>
<dbReference type="GO" id="GO:0006508">
    <property type="term" value="P:proteolysis"/>
    <property type="evidence" value="ECO:0007669"/>
    <property type="project" value="UniProtKB-KW"/>
</dbReference>
<name>A0A9D2DXI6_9FIRM</name>
<dbReference type="FunFam" id="3.40.50.300:FF:000001">
    <property type="entry name" value="ATP-dependent zinc metalloprotease FtsH"/>
    <property type="match status" value="1"/>
</dbReference>
<dbReference type="Proteomes" id="UP000824044">
    <property type="component" value="Unassembled WGS sequence"/>
</dbReference>
<reference evidence="19" key="1">
    <citation type="journal article" date="2021" name="PeerJ">
        <title>Extensive microbial diversity within the chicken gut microbiome revealed by metagenomics and culture.</title>
        <authorList>
            <person name="Gilroy R."/>
            <person name="Ravi A."/>
            <person name="Getino M."/>
            <person name="Pursley I."/>
            <person name="Horton D.L."/>
            <person name="Alikhan N.F."/>
            <person name="Baker D."/>
            <person name="Gharbi K."/>
            <person name="Hall N."/>
            <person name="Watson M."/>
            <person name="Adriaenssens E.M."/>
            <person name="Foster-Nyarko E."/>
            <person name="Jarju S."/>
            <person name="Secka A."/>
            <person name="Antonio M."/>
            <person name="Oren A."/>
            <person name="Chaudhuri R.R."/>
            <person name="La Ragione R."/>
            <person name="Hildebrand F."/>
            <person name="Pallen M.J."/>
        </authorList>
    </citation>
    <scope>NUCLEOTIDE SEQUENCE</scope>
    <source>
        <strain evidence="19">CHK33-5263</strain>
    </source>
</reference>
<keyword evidence="8 15" id="KW-0378">Hydrolase</keyword>
<feature type="binding site" evidence="15">
    <location>
        <position position="416"/>
    </location>
    <ligand>
        <name>Zn(2+)</name>
        <dbReference type="ChEBI" id="CHEBI:29105"/>
        <note>catalytic</note>
    </ligand>
</feature>
<comment type="caution">
    <text evidence="15">Lacks conserved residue(s) required for the propagation of feature annotation.</text>
</comment>
<dbReference type="GO" id="GO:0004176">
    <property type="term" value="F:ATP-dependent peptidase activity"/>
    <property type="evidence" value="ECO:0007669"/>
    <property type="project" value="InterPro"/>
</dbReference>
<dbReference type="Pfam" id="PF17862">
    <property type="entry name" value="AAA_lid_3"/>
    <property type="match status" value="1"/>
</dbReference>
<keyword evidence="6 15" id="KW-0479">Metal-binding</keyword>
<dbReference type="GO" id="GO:0005886">
    <property type="term" value="C:plasma membrane"/>
    <property type="evidence" value="ECO:0007669"/>
    <property type="project" value="UniProtKB-SubCell"/>
</dbReference>
<keyword evidence="13 15" id="KW-0472">Membrane</keyword>
<dbReference type="SUPFAM" id="SSF140990">
    <property type="entry name" value="FtsH protease domain-like"/>
    <property type="match status" value="1"/>
</dbReference>
<keyword evidence="9 15" id="KW-0862">Zinc</keyword>
<comment type="cofactor">
    <cofactor evidence="15">
        <name>Zn(2+)</name>
        <dbReference type="ChEBI" id="CHEBI:29105"/>
    </cofactor>
    <text evidence="15">Binds 1 zinc ion per subunit.</text>
</comment>
<dbReference type="GO" id="GO:0030163">
    <property type="term" value="P:protein catabolic process"/>
    <property type="evidence" value="ECO:0007669"/>
    <property type="project" value="UniProtKB-UniRule"/>
</dbReference>
<dbReference type="GO" id="GO:0004222">
    <property type="term" value="F:metalloendopeptidase activity"/>
    <property type="evidence" value="ECO:0007669"/>
    <property type="project" value="InterPro"/>
</dbReference>
<dbReference type="InterPro" id="IPR005936">
    <property type="entry name" value="FtsH"/>
</dbReference>
<gene>
    <name evidence="15 19" type="primary">ftsH</name>
    <name evidence="19" type="ORF">H9812_05380</name>
</gene>
<dbReference type="InterPro" id="IPR003960">
    <property type="entry name" value="ATPase_AAA_CS"/>
</dbReference>
<dbReference type="Gene3D" id="3.40.50.300">
    <property type="entry name" value="P-loop containing nucleotide triphosphate hydrolases"/>
    <property type="match status" value="1"/>
</dbReference>
<evidence type="ECO:0000256" key="3">
    <source>
        <dbReference type="ARBA" id="ARBA00022475"/>
    </source>
</evidence>
<evidence type="ECO:0000256" key="4">
    <source>
        <dbReference type="ARBA" id="ARBA00022670"/>
    </source>
</evidence>
<evidence type="ECO:0000256" key="2">
    <source>
        <dbReference type="ARBA" id="ARBA00010044"/>
    </source>
</evidence>
<dbReference type="NCBIfam" id="TIGR01241">
    <property type="entry name" value="FtsH_fam"/>
    <property type="match status" value="1"/>
</dbReference>
<keyword evidence="3 15" id="KW-1003">Cell membrane</keyword>